<dbReference type="Pfam" id="PF07715">
    <property type="entry name" value="Plug"/>
    <property type="match status" value="1"/>
</dbReference>
<comment type="caution">
    <text evidence="5">The sequence shown here is derived from an EMBL/GenBank/DDBJ whole genome shotgun (WGS) entry which is preliminary data.</text>
</comment>
<accession>A0ABR9TEM6</accession>
<dbReference type="Gene3D" id="2.170.130.10">
    <property type="entry name" value="TonB-dependent receptor, plug domain"/>
    <property type="match status" value="1"/>
</dbReference>
<dbReference type="NCBIfam" id="TIGR04057">
    <property type="entry name" value="SusC_RagA_signa"/>
    <property type="match status" value="1"/>
</dbReference>
<dbReference type="PANTHER" id="PTHR11412:SF136">
    <property type="entry name" value="CD109 ANTIGEN"/>
    <property type="match status" value="1"/>
</dbReference>
<keyword evidence="6" id="KW-1185">Reference proteome</keyword>
<evidence type="ECO:0000256" key="2">
    <source>
        <dbReference type="ARBA" id="ARBA00022966"/>
    </source>
</evidence>
<name>A0ABR9TEM6_9FLAO</name>
<dbReference type="InterPro" id="IPR011626">
    <property type="entry name" value="Alpha-macroglobulin_TED"/>
</dbReference>
<evidence type="ECO:0000313" key="5">
    <source>
        <dbReference type="EMBL" id="MBE8723788.1"/>
    </source>
</evidence>
<dbReference type="SMART" id="SM01419">
    <property type="entry name" value="Thiol-ester_cl"/>
    <property type="match status" value="1"/>
</dbReference>
<feature type="chain" id="PRO_5045322060" description="Alpha-2-macroglobulin domain-containing protein" evidence="3">
    <location>
        <begin position="21"/>
        <end position="1511"/>
    </location>
</feature>
<keyword evidence="1 3" id="KW-0732">Signal</keyword>
<dbReference type="InterPro" id="IPR050473">
    <property type="entry name" value="A2M/Complement_sys"/>
</dbReference>
<sequence>MKILKTIFFLLMFQTFSAQHLEKDLAAVYQKSITEKVYLQFNNVLYTPGEVVYFKAYIAAGNNAPTFLSDYLYVDILDGSNKKISSQTYLIESGSASGSFLIPENTVSGIYKIKAYTKIQIDLADAVFEKTFFIQKVVSPRVLMKLDFKKKAYGKGEVCEADFDLKNLENNPIKNYEFKYDVFIAGQKIDSLHSKTNEEGKAVIQFKLPKTLQSNDGILNVMIDYDNFKESVTRSIPINLEFVDLQFLPEGGSFGFNEKYSLFFIAKNEFGLPMDVAGYIEDQKGNKITEFKSFHDGMGKLALKPEENKKYYAVLTSPFVSKEKIALPEAEKNVFVMNAVKASGNVSVTIFSPIESKAKILIRNTFKVHQVLDLNLKTGSNSVTVDTKKFPVGIHSFSLVVEDKIAAERLVFLNYQDGLKIEIKTDKQTYLPREKVQVSILTKDKNSKPISSNLSVSVIDSKLLSYIDDKQDNILSWMLLGSELKGKVFEPRFYFDENKKLEDREEAVDLLLNTLGWRKYSQENIAKLLVQKNAEPEKSSMVEGFIIDHNNRPAAVKVLFFTDTGKVFEVKSNTSGYFKFNKVHYDNLAYLSVQNKSKNNPYVIKNSIVNKDEVLRMKDTLLNKKVTEIDYKDLIKKAGSTQEDSKEMKIISLKASANHLEEVVTIGYGINYKKDLTYSTVIVRASEILNSVSGRMAGLSITATSGQTGTTDKIKIRGLSSIYGSRAGGQPLIVIDGIPYVNNENASYLGGLTAASIDNITILKDAAAVSLYGSEAVNGVIVVTTKKKMWRGNLLFGKKNHYTFQFVKKGTLKKMDQAISFYAPKYESTITEEKTDFRNCIYWNSIVQTNNKGEAKLEYFNSDDATSFRILVEGTSFKGDLGKAEAVYTVKDLIQTDLKMPIYASEEDLIKIPLWLKNNSEKIQTLNYAVDFNGLPYNNQGNNESVLLQPNESKVSYVYLQTSKTGKNIPFEITVSGENYKTKIKKSIDIYAKGFPMHIAISGTKSQEQDFTLYDVLPNSVQSEFKIFYNPYSSIFDGLESMLREPSGCFEQVSSSNYPNIMVMQLSKYKNGAEDFKAKALKQLQSGYQKLKNYESRDGGFEWYGGNPGNEALTAYGLLQFHEMNEYVNVDKKMIDRSIKWLYSRKDEKGGFMQNPGKYGFSGMRYAVNNAYIVYVLSEIGGMDIELQYKKAVEEALSSRDIYRMELVALASFNLNKIEQYNRLMEFIKAQVTKQGFENLKAEQTVINSYGNSMNVEIAALYALNLLKEKSDFVEVGKVLDFIQSSRKYYGFGSTQATALALKAIVEFTKLSLESKLAVPVLVSLNKEDIPANSKDKDGNVVLKDLKINNAANNFAVNIPDGSFIPYYLAVNYQSYKPNNSKDCRLLLTTKATAEKVKLSETARVEITVQNNNAFQVSNPIARIGIPGGFTPEPWQLKELMDKNVVDYYEIFGSELVLYFRKLDAKESRKVNIDLKAIIPGKYKGIASCAYLYYENEHRNWNSGIELEVLP</sequence>
<dbReference type="CDD" id="cd02891">
    <property type="entry name" value="A2M_like"/>
    <property type="match status" value="1"/>
</dbReference>
<dbReference type="SMART" id="SM01360">
    <property type="entry name" value="A2M"/>
    <property type="match status" value="1"/>
</dbReference>
<gene>
    <name evidence="5" type="ORF">C4F50_02435</name>
</gene>
<dbReference type="InterPro" id="IPR047565">
    <property type="entry name" value="Alpha-macroglob_thiol-ester_cl"/>
</dbReference>
<evidence type="ECO:0000259" key="4">
    <source>
        <dbReference type="SMART" id="SM01360"/>
    </source>
</evidence>
<dbReference type="InterPro" id="IPR008930">
    <property type="entry name" value="Terpenoid_cyclase/PrenylTrfase"/>
</dbReference>
<dbReference type="Gene3D" id="2.60.40.1930">
    <property type="match status" value="1"/>
</dbReference>
<protein>
    <recommendedName>
        <fullName evidence="4">Alpha-2-macroglobulin domain-containing protein</fullName>
    </recommendedName>
</protein>
<proteinExistence type="predicted"/>
<dbReference type="InterPro" id="IPR012910">
    <property type="entry name" value="Plug_dom"/>
</dbReference>
<dbReference type="InterPro" id="IPR023997">
    <property type="entry name" value="TonB-dep_OMP_SusC/RagA_CS"/>
</dbReference>
<dbReference type="Gene3D" id="1.50.10.20">
    <property type="match status" value="1"/>
</dbReference>
<evidence type="ECO:0000313" key="6">
    <source>
        <dbReference type="Proteomes" id="UP000640614"/>
    </source>
</evidence>
<organism evidence="5 6">
    <name type="scientific">Flavobacterium hungaricum</name>
    <dbReference type="NCBI Taxonomy" id="2082725"/>
    <lineage>
        <taxon>Bacteria</taxon>
        <taxon>Pseudomonadati</taxon>
        <taxon>Bacteroidota</taxon>
        <taxon>Flavobacteriia</taxon>
        <taxon>Flavobacteriales</taxon>
        <taxon>Flavobacteriaceae</taxon>
        <taxon>Flavobacterium</taxon>
    </lineage>
</organism>
<dbReference type="Proteomes" id="UP000640614">
    <property type="component" value="Unassembled WGS sequence"/>
</dbReference>
<keyword evidence="2" id="KW-0882">Thioester bond</keyword>
<dbReference type="InterPro" id="IPR001599">
    <property type="entry name" value="Macroglobln_a2"/>
</dbReference>
<feature type="domain" description="Alpha-2-macroglobulin" evidence="4">
    <location>
        <begin position="840"/>
        <end position="930"/>
    </location>
</feature>
<dbReference type="SUPFAM" id="SSF49410">
    <property type="entry name" value="Alpha-macroglobulin receptor domain"/>
    <property type="match status" value="1"/>
</dbReference>
<evidence type="ECO:0000256" key="3">
    <source>
        <dbReference type="SAM" id="SignalP"/>
    </source>
</evidence>
<evidence type="ECO:0000256" key="1">
    <source>
        <dbReference type="ARBA" id="ARBA00022729"/>
    </source>
</evidence>
<dbReference type="Gene3D" id="2.60.40.690">
    <property type="entry name" value="Alpha-macroglobulin, receptor-binding domain"/>
    <property type="match status" value="1"/>
</dbReference>
<dbReference type="Pfam" id="PF07677">
    <property type="entry name" value="A2M_recep"/>
    <property type="match status" value="1"/>
</dbReference>
<dbReference type="InterPro" id="IPR036595">
    <property type="entry name" value="A-macroglobulin_rcpt-bd_sf"/>
</dbReference>
<dbReference type="InterPro" id="IPR037066">
    <property type="entry name" value="Plug_dom_sf"/>
</dbReference>
<dbReference type="InterPro" id="IPR009048">
    <property type="entry name" value="A-macroglobulin_rcpt-bd"/>
</dbReference>
<dbReference type="EMBL" id="PRDM01000001">
    <property type="protein sequence ID" value="MBE8723788.1"/>
    <property type="molecule type" value="Genomic_DNA"/>
</dbReference>
<dbReference type="SUPFAM" id="SSF56935">
    <property type="entry name" value="Porins"/>
    <property type="match status" value="1"/>
</dbReference>
<dbReference type="Pfam" id="PF07678">
    <property type="entry name" value="TED_complement"/>
    <property type="match status" value="1"/>
</dbReference>
<dbReference type="SUPFAM" id="SSF48239">
    <property type="entry name" value="Terpenoid cyclases/Protein prenyltransferases"/>
    <property type="match status" value="1"/>
</dbReference>
<feature type="signal peptide" evidence="3">
    <location>
        <begin position="1"/>
        <end position="20"/>
    </location>
</feature>
<reference evidence="5 6" key="1">
    <citation type="submission" date="2018-07" db="EMBL/GenBank/DDBJ databases">
        <title>Genome assembly of strain KB82.</title>
        <authorList>
            <person name="Kukolya J."/>
            <person name="Horvath B."/>
            <person name="Nagy I."/>
            <person name="Toth A."/>
        </authorList>
    </citation>
    <scope>NUCLEOTIDE SEQUENCE [LARGE SCALE GENOMIC DNA]</scope>
    <source>
        <strain evidence="5 6">Kb82</strain>
    </source>
</reference>
<dbReference type="PANTHER" id="PTHR11412">
    <property type="entry name" value="MACROGLOBULIN / COMPLEMENT"/>
    <property type="match status" value="1"/>
</dbReference>
<dbReference type="RefSeq" id="WP_193844826.1">
    <property type="nucleotide sequence ID" value="NZ_PRDM01000001.1"/>
</dbReference>